<dbReference type="Pfam" id="PF13241">
    <property type="entry name" value="NAD_binding_7"/>
    <property type="match status" value="1"/>
</dbReference>
<dbReference type="RefSeq" id="WP_185966767.1">
    <property type="nucleotide sequence ID" value="NZ_JACSRA010000013.1"/>
</dbReference>
<proteinExistence type="predicted"/>
<keyword evidence="5" id="KW-0627">Porphyrin biosynthesis</keyword>
<sequence length="221" mass="25534">MFENHKEDLSGGEISFSMLSLLSSKLRVGIIGAGKGGYIKAKHLLERGCYVEVLSIDYEKKFEELLKYNLKIIRGEYNKSFILDKHLIIIVIDNDEDIRRIEHDCNSLYKIYINSKSFTEGMGAIPVQKDMKNFILGISSKGGNPKGSLMMGEKAENYLKKYDDFIGYTTSIRNKAKKFPNLKKSITNFMASEDFFFFFEKGKENVVLKLFYEDDMILYER</sequence>
<dbReference type="Proteomes" id="UP000627781">
    <property type="component" value="Unassembled WGS sequence"/>
</dbReference>
<evidence type="ECO:0000313" key="7">
    <source>
        <dbReference type="Proteomes" id="UP000627781"/>
    </source>
</evidence>
<dbReference type="NCBIfam" id="NF004045">
    <property type="entry name" value="PRK05562.1"/>
    <property type="match status" value="1"/>
</dbReference>
<dbReference type="EC" id="1.3.1.76" evidence="2"/>
<evidence type="ECO:0000256" key="2">
    <source>
        <dbReference type="ARBA" id="ARBA00012400"/>
    </source>
</evidence>
<name>A0ABR8PU18_9CLOT</name>
<dbReference type="Gene3D" id="3.40.50.720">
    <property type="entry name" value="NAD(P)-binding Rossmann-like Domain"/>
    <property type="match status" value="1"/>
</dbReference>
<evidence type="ECO:0000256" key="3">
    <source>
        <dbReference type="ARBA" id="ARBA00023002"/>
    </source>
</evidence>
<evidence type="ECO:0000256" key="5">
    <source>
        <dbReference type="ARBA" id="ARBA00023244"/>
    </source>
</evidence>
<dbReference type="InterPro" id="IPR036291">
    <property type="entry name" value="NAD(P)-bd_dom_sf"/>
</dbReference>
<gene>
    <name evidence="6" type="ORF">H9661_09840</name>
</gene>
<evidence type="ECO:0000256" key="1">
    <source>
        <dbReference type="ARBA" id="ARBA00005010"/>
    </source>
</evidence>
<evidence type="ECO:0000313" key="6">
    <source>
        <dbReference type="EMBL" id="MBD7911657.1"/>
    </source>
</evidence>
<comment type="caution">
    <text evidence="6">The sequence shown here is derived from an EMBL/GenBank/DDBJ whole genome shotgun (WGS) entry which is preliminary data.</text>
</comment>
<dbReference type="SUPFAM" id="SSF51735">
    <property type="entry name" value="NAD(P)-binding Rossmann-fold domains"/>
    <property type="match status" value="1"/>
</dbReference>
<reference evidence="6 7" key="1">
    <citation type="submission" date="2020-08" db="EMBL/GenBank/DDBJ databases">
        <title>A Genomic Blueprint of the Chicken Gut Microbiome.</title>
        <authorList>
            <person name="Gilroy R."/>
            <person name="Ravi A."/>
            <person name="Getino M."/>
            <person name="Pursley I."/>
            <person name="Horton D.L."/>
            <person name="Alikhan N.-F."/>
            <person name="Baker D."/>
            <person name="Gharbi K."/>
            <person name="Hall N."/>
            <person name="Watson M."/>
            <person name="Adriaenssens E.M."/>
            <person name="Foster-Nyarko E."/>
            <person name="Jarju S."/>
            <person name="Secka A."/>
            <person name="Antonio M."/>
            <person name="Oren A."/>
            <person name="Chaudhuri R."/>
            <person name="La Ragione R.M."/>
            <person name="Hildebrand F."/>
            <person name="Pallen M.J."/>
        </authorList>
    </citation>
    <scope>NUCLEOTIDE SEQUENCE [LARGE SCALE GENOMIC DNA]</scope>
    <source>
        <strain evidence="6 7">Sa3CVN1</strain>
    </source>
</reference>
<dbReference type="InterPro" id="IPR028161">
    <property type="entry name" value="Met8-like"/>
</dbReference>
<comment type="pathway">
    <text evidence="1">Porphyrin-containing compound metabolism; siroheme biosynthesis; sirohydrochlorin from precorrin-2: step 1/1.</text>
</comment>
<evidence type="ECO:0000256" key="4">
    <source>
        <dbReference type="ARBA" id="ARBA00023027"/>
    </source>
</evidence>
<accession>A0ABR8PU18</accession>
<keyword evidence="7" id="KW-1185">Reference proteome</keyword>
<protein>
    <recommendedName>
        <fullName evidence="2">precorrin-2 dehydrogenase</fullName>
        <ecNumber evidence="2">1.3.1.76</ecNumber>
    </recommendedName>
</protein>
<keyword evidence="4" id="KW-0520">NAD</keyword>
<organism evidence="6 7">
    <name type="scientific">Clostridium cibarium</name>
    <dbReference type="NCBI Taxonomy" id="2762247"/>
    <lineage>
        <taxon>Bacteria</taxon>
        <taxon>Bacillati</taxon>
        <taxon>Bacillota</taxon>
        <taxon>Clostridia</taxon>
        <taxon>Eubacteriales</taxon>
        <taxon>Clostridiaceae</taxon>
        <taxon>Clostridium</taxon>
    </lineage>
</organism>
<dbReference type="PANTHER" id="PTHR35330">
    <property type="entry name" value="SIROHEME BIOSYNTHESIS PROTEIN MET8"/>
    <property type="match status" value="1"/>
</dbReference>
<dbReference type="PANTHER" id="PTHR35330:SF1">
    <property type="entry name" value="SIROHEME BIOSYNTHESIS PROTEIN MET8"/>
    <property type="match status" value="1"/>
</dbReference>
<dbReference type="EMBL" id="JACSRA010000013">
    <property type="protein sequence ID" value="MBD7911657.1"/>
    <property type="molecule type" value="Genomic_DNA"/>
</dbReference>
<keyword evidence="3" id="KW-0560">Oxidoreductase</keyword>